<sequence length="401" mass="45311">MVELTLGEFSKVLEYLIGNNRNLTDKGDTPIAVCLEGDAGIGKTAVVQQTAEKLGMTFIKVNLAQIEEPAELVGYPYKEYKVKTPEGPIWISSDLIGKVRKDQWAITNETRMSYATPAWLPREENPNGTMLVLDDFSRANTLILQAIMEIINTGSYLSWSLPKHTNIILTSNPDNSKYSVQGLDDAQKSRMITFNSKFDVQEWAQWAERFGVGGRAINFALLYSTELFTERNHVTLANARSYTTFCRSLSSIADWSKEESLSLILQIASGCFNEENNILGNLFTSFIHNKLDKLLEPGKMVNDRWETVSEELHDCVYQQEDYRADIAGVLGIRLLNFCDQFLGKKEAESKKVEALLINLVEAEPQLLTQDIMYNIVKTLCTRHATIANKWLMNKSLREVAL</sequence>
<feature type="domain" description="ATPase dynein-related AAA" evidence="1">
    <location>
        <begin position="33"/>
        <end position="191"/>
    </location>
</feature>
<name>A0A8S5TK22_9CAUD</name>
<reference evidence="2" key="1">
    <citation type="journal article" date="2021" name="Proc. Natl. Acad. Sci. U.S.A.">
        <title>A Catalog of Tens of Thousands of Viruses from Human Metagenomes Reveals Hidden Associations with Chronic Diseases.</title>
        <authorList>
            <person name="Tisza M.J."/>
            <person name="Buck C.B."/>
        </authorList>
    </citation>
    <scope>NUCLEOTIDE SEQUENCE</scope>
    <source>
        <strain evidence="2">Ctz6O13</strain>
    </source>
</reference>
<organism evidence="2">
    <name type="scientific">Podoviridae sp. ctz6O13</name>
    <dbReference type="NCBI Taxonomy" id="2827757"/>
    <lineage>
        <taxon>Viruses</taxon>
        <taxon>Duplodnaviria</taxon>
        <taxon>Heunggongvirae</taxon>
        <taxon>Uroviricota</taxon>
        <taxon>Caudoviricetes</taxon>
    </lineage>
</organism>
<accession>A0A8S5TK22</accession>
<dbReference type="GO" id="GO:0016887">
    <property type="term" value="F:ATP hydrolysis activity"/>
    <property type="evidence" value="ECO:0007669"/>
    <property type="project" value="InterPro"/>
</dbReference>
<dbReference type="SUPFAM" id="SSF52540">
    <property type="entry name" value="P-loop containing nucleoside triphosphate hydrolases"/>
    <property type="match status" value="1"/>
</dbReference>
<evidence type="ECO:0000313" key="2">
    <source>
        <dbReference type="EMBL" id="DAF63637.1"/>
    </source>
</evidence>
<dbReference type="Gene3D" id="3.40.50.300">
    <property type="entry name" value="P-loop containing nucleotide triphosphate hydrolases"/>
    <property type="match status" value="1"/>
</dbReference>
<dbReference type="EMBL" id="BK032843">
    <property type="protein sequence ID" value="DAF63637.1"/>
    <property type="molecule type" value="Genomic_DNA"/>
</dbReference>
<proteinExistence type="predicted"/>
<dbReference type="InterPro" id="IPR011704">
    <property type="entry name" value="ATPase_dyneun-rel_AAA"/>
</dbReference>
<dbReference type="Pfam" id="PF07728">
    <property type="entry name" value="AAA_5"/>
    <property type="match status" value="1"/>
</dbReference>
<dbReference type="InterPro" id="IPR027417">
    <property type="entry name" value="P-loop_NTPase"/>
</dbReference>
<evidence type="ECO:0000259" key="1">
    <source>
        <dbReference type="Pfam" id="PF07728"/>
    </source>
</evidence>
<dbReference type="GO" id="GO:0005524">
    <property type="term" value="F:ATP binding"/>
    <property type="evidence" value="ECO:0007669"/>
    <property type="project" value="InterPro"/>
</dbReference>
<protein>
    <submittedName>
        <fullName evidence="2">AAA ATPase</fullName>
    </submittedName>
</protein>